<dbReference type="KEGG" id="vg:14445786"/>
<dbReference type="SUPFAM" id="SSF48403">
    <property type="entry name" value="Ankyrin repeat"/>
    <property type="match status" value="1"/>
</dbReference>
<dbReference type="GeneID" id="14445786"/>
<name>L7RGK1_9VIRU</name>
<dbReference type="RefSeq" id="YP_007354661.1">
    <property type="nucleotide sequence ID" value="NC_020104.1"/>
</dbReference>
<gene>
    <name evidence="1" type="ORF">Moumou_00704</name>
</gene>
<dbReference type="EMBL" id="JX962719">
    <property type="protein sequence ID" value="AGC02225.1"/>
    <property type="molecule type" value="Genomic_DNA"/>
</dbReference>
<organism evidence="1 2">
    <name type="scientific">Acanthamoeba polyphaga moumouvirus</name>
    <dbReference type="NCBI Taxonomy" id="1269028"/>
    <lineage>
        <taxon>Viruses</taxon>
        <taxon>Varidnaviria</taxon>
        <taxon>Bamfordvirae</taxon>
        <taxon>Nucleocytoviricota</taxon>
        <taxon>Megaviricetes</taxon>
        <taxon>Imitervirales</taxon>
        <taxon>Mimiviridae</taxon>
        <taxon>Megamimivirinae</taxon>
        <taxon>Moumouvirus</taxon>
    </lineage>
</organism>
<reference evidence="1 2" key="1">
    <citation type="journal article" date="2012" name="Genome Biol. Evol.">
        <title>Related Giant Viruses in Distant Locations and Different Habitats: Acanthamoeba polyphaga moumouvirus Represents a Third Lineage of the Mimiviridae That Is Close to the Megavirus Lineage.</title>
        <authorList>
            <person name="Yoosuf N."/>
            <person name="Yutin N."/>
            <person name="Colson P."/>
            <person name="Shabalina S.A."/>
            <person name="Pagnier I."/>
            <person name="Robert C."/>
            <person name="Azza S."/>
            <person name="Klose T."/>
            <person name="Wong J."/>
            <person name="Rossmann M.G."/>
            <person name="La Scola B."/>
            <person name="Raoult D."/>
            <person name="Koonin E.V."/>
        </authorList>
    </citation>
    <scope>NUCLEOTIDE SEQUENCE [LARGE SCALE GENOMIC DNA]</scope>
    <source>
        <strain evidence="1 2">M10A</strain>
    </source>
</reference>
<evidence type="ECO:0000313" key="2">
    <source>
        <dbReference type="Proteomes" id="UP000201640"/>
    </source>
</evidence>
<dbReference type="InterPro" id="IPR036770">
    <property type="entry name" value="Ankyrin_rpt-contain_sf"/>
</dbReference>
<evidence type="ECO:0000313" key="1">
    <source>
        <dbReference type="EMBL" id="AGC02225.1"/>
    </source>
</evidence>
<protein>
    <submittedName>
        <fullName evidence="1">Ankyrin repeat protein</fullName>
    </submittedName>
</protein>
<proteinExistence type="predicted"/>
<accession>L7RGK1</accession>
<dbReference type="Proteomes" id="UP000201640">
    <property type="component" value="Segment"/>
</dbReference>
<dbReference type="Gene3D" id="1.25.40.20">
    <property type="entry name" value="Ankyrin repeat-containing domain"/>
    <property type="match status" value="1"/>
</dbReference>
<dbReference type="OrthoDB" id="39044at10239"/>
<sequence>MSSDLSNNIKNIIVKNDLDKYREILSSKLNESDSYDVLNKTLKYGTSCFHNILFDAIIDGNIYMDKTSIEIISSHESIDFTKKLITSDCLSIKLEYELLSYFVFNENVEIIELLFKKGLDPNYKNGKLFRSACSSRNEKKLKLFLDYGYEINYRNEHFIEGIIYLMQQKEINKLKLLNSYGVDLSFINDVEIKMYDHDKKYIDFLKDSGIELENIIKILVGKFW</sequence>
<keyword evidence="2" id="KW-1185">Reference proteome</keyword>